<dbReference type="KEGG" id="dwi:6642483"/>
<evidence type="ECO:0000313" key="1">
    <source>
        <dbReference type="EMBL" id="KRF98422.1"/>
    </source>
</evidence>
<dbReference type="InParanoid" id="A0A0Q9X0C1"/>
<keyword evidence="2" id="KW-1185">Reference proteome</keyword>
<evidence type="ECO:0000313" key="2">
    <source>
        <dbReference type="Proteomes" id="UP000007798"/>
    </source>
</evidence>
<dbReference type="PANTHER" id="PTHR20898">
    <property type="entry name" value="DAEDALUS ON 3-RELATED-RELATED"/>
    <property type="match status" value="1"/>
</dbReference>
<reference evidence="1 2" key="1">
    <citation type="journal article" date="2007" name="Nature">
        <title>Evolution of genes and genomes on the Drosophila phylogeny.</title>
        <authorList>
            <consortium name="Drosophila 12 Genomes Consortium"/>
            <person name="Clark A.G."/>
            <person name="Eisen M.B."/>
            <person name="Smith D.R."/>
            <person name="Bergman C.M."/>
            <person name="Oliver B."/>
            <person name="Markow T.A."/>
            <person name="Kaufman T.C."/>
            <person name="Kellis M."/>
            <person name="Gelbart W."/>
            <person name="Iyer V.N."/>
            <person name="Pollard D.A."/>
            <person name="Sackton T.B."/>
            <person name="Larracuente A.M."/>
            <person name="Singh N.D."/>
            <person name="Abad J.P."/>
            <person name="Abt D.N."/>
            <person name="Adryan B."/>
            <person name="Aguade M."/>
            <person name="Akashi H."/>
            <person name="Anderson W.W."/>
            <person name="Aquadro C.F."/>
            <person name="Ardell D.H."/>
            <person name="Arguello R."/>
            <person name="Artieri C.G."/>
            <person name="Barbash D.A."/>
            <person name="Barker D."/>
            <person name="Barsanti P."/>
            <person name="Batterham P."/>
            <person name="Batzoglou S."/>
            <person name="Begun D."/>
            <person name="Bhutkar A."/>
            <person name="Blanco E."/>
            <person name="Bosak S.A."/>
            <person name="Bradley R.K."/>
            <person name="Brand A.D."/>
            <person name="Brent M.R."/>
            <person name="Brooks A.N."/>
            <person name="Brown R.H."/>
            <person name="Butlin R.K."/>
            <person name="Caggese C."/>
            <person name="Calvi B.R."/>
            <person name="Bernardo de Carvalho A."/>
            <person name="Caspi A."/>
            <person name="Castrezana S."/>
            <person name="Celniker S.E."/>
            <person name="Chang J.L."/>
            <person name="Chapple C."/>
            <person name="Chatterji S."/>
            <person name="Chinwalla A."/>
            <person name="Civetta A."/>
            <person name="Clifton S.W."/>
            <person name="Comeron J.M."/>
            <person name="Costello J.C."/>
            <person name="Coyne J.A."/>
            <person name="Daub J."/>
            <person name="David R.G."/>
            <person name="Delcher A.L."/>
            <person name="Delehaunty K."/>
            <person name="Do C.B."/>
            <person name="Ebling H."/>
            <person name="Edwards K."/>
            <person name="Eickbush T."/>
            <person name="Evans J.D."/>
            <person name="Filipski A."/>
            <person name="Findeiss S."/>
            <person name="Freyhult E."/>
            <person name="Fulton L."/>
            <person name="Fulton R."/>
            <person name="Garcia A.C."/>
            <person name="Gardiner A."/>
            <person name="Garfield D.A."/>
            <person name="Garvin B.E."/>
            <person name="Gibson G."/>
            <person name="Gilbert D."/>
            <person name="Gnerre S."/>
            <person name="Godfrey J."/>
            <person name="Good R."/>
            <person name="Gotea V."/>
            <person name="Gravely B."/>
            <person name="Greenberg A.J."/>
            <person name="Griffiths-Jones S."/>
            <person name="Gross S."/>
            <person name="Guigo R."/>
            <person name="Gustafson E.A."/>
            <person name="Haerty W."/>
            <person name="Hahn M.W."/>
            <person name="Halligan D.L."/>
            <person name="Halpern A.L."/>
            <person name="Halter G.M."/>
            <person name="Han M.V."/>
            <person name="Heger A."/>
            <person name="Hillier L."/>
            <person name="Hinrichs A.S."/>
            <person name="Holmes I."/>
            <person name="Hoskins R.A."/>
            <person name="Hubisz M.J."/>
            <person name="Hultmark D."/>
            <person name="Huntley M.A."/>
            <person name="Jaffe D.B."/>
            <person name="Jagadeeshan S."/>
            <person name="Jeck W.R."/>
            <person name="Johnson J."/>
            <person name="Jones C.D."/>
            <person name="Jordan W.C."/>
            <person name="Karpen G.H."/>
            <person name="Kataoka E."/>
            <person name="Keightley P.D."/>
            <person name="Kheradpour P."/>
            <person name="Kirkness E.F."/>
            <person name="Koerich L.B."/>
            <person name="Kristiansen K."/>
            <person name="Kudrna D."/>
            <person name="Kulathinal R.J."/>
            <person name="Kumar S."/>
            <person name="Kwok R."/>
            <person name="Lander E."/>
            <person name="Langley C.H."/>
            <person name="Lapoint R."/>
            <person name="Lazzaro B.P."/>
            <person name="Lee S.J."/>
            <person name="Levesque L."/>
            <person name="Li R."/>
            <person name="Lin C.F."/>
            <person name="Lin M.F."/>
            <person name="Lindblad-Toh K."/>
            <person name="Llopart A."/>
            <person name="Long M."/>
            <person name="Low L."/>
            <person name="Lozovsky E."/>
            <person name="Lu J."/>
            <person name="Luo M."/>
            <person name="Machado C.A."/>
            <person name="Makalowski W."/>
            <person name="Marzo M."/>
            <person name="Matsuda M."/>
            <person name="Matzkin L."/>
            <person name="McAllister B."/>
            <person name="McBride C.S."/>
            <person name="McKernan B."/>
            <person name="McKernan K."/>
            <person name="Mendez-Lago M."/>
            <person name="Minx P."/>
            <person name="Mollenhauer M.U."/>
            <person name="Montooth K."/>
            <person name="Mount S.M."/>
            <person name="Mu X."/>
            <person name="Myers E."/>
            <person name="Negre B."/>
            <person name="Newfeld S."/>
            <person name="Nielsen R."/>
            <person name="Noor M.A."/>
            <person name="O'Grady P."/>
            <person name="Pachter L."/>
            <person name="Papaceit M."/>
            <person name="Parisi M.J."/>
            <person name="Parisi M."/>
            <person name="Parts L."/>
            <person name="Pedersen J.S."/>
            <person name="Pesole G."/>
            <person name="Phillippy A.M."/>
            <person name="Ponting C.P."/>
            <person name="Pop M."/>
            <person name="Porcelli D."/>
            <person name="Powell J.R."/>
            <person name="Prohaska S."/>
            <person name="Pruitt K."/>
            <person name="Puig M."/>
            <person name="Quesneville H."/>
            <person name="Ram K.R."/>
            <person name="Rand D."/>
            <person name="Rasmussen M.D."/>
            <person name="Reed L.K."/>
            <person name="Reenan R."/>
            <person name="Reily A."/>
            <person name="Remington K.A."/>
            <person name="Rieger T.T."/>
            <person name="Ritchie M.G."/>
            <person name="Robin C."/>
            <person name="Rogers Y.H."/>
            <person name="Rohde C."/>
            <person name="Rozas J."/>
            <person name="Rubenfield M.J."/>
            <person name="Ruiz A."/>
            <person name="Russo S."/>
            <person name="Salzberg S.L."/>
            <person name="Sanchez-Gracia A."/>
            <person name="Saranga D.J."/>
            <person name="Sato H."/>
            <person name="Schaeffer S.W."/>
            <person name="Schatz M.C."/>
            <person name="Schlenke T."/>
            <person name="Schwartz R."/>
            <person name="Segarra C."/>
            <person name="Singh R.S."/>
            <person name="Sirot L."/>
            <person name="Sirota M."/>
            <person name="Sisneros N.B."/>
            <person name="Smith C.D."/>
            <person name="Smith T.F."/>
            <person name="Spieth J."/>
            <person name="Stage D.E."/>
            <person name="Stark A."/>
            <person name="Stephan W."/>
            <person name="Strausberg R.L."/>
            <person name="Strempel S."/>
            <person name="Sturgill D."/>
            <person name="Sutton G."/>
            <person name="Sutton G.G."/>
            <person name="Tao W."/>
            <person name="Teichmann S."/>
            <person name="Tobari Y.N."/>
            <person name="Tomimura Y."/>
            <person name="Tsolas J.M."/>
            <person name="Valente V.L."/>
            <person name="Venter E."/>
            <person name="Venter J.C."/>
            <person name="Vicario S."/>
            <person name="Vieira F.G."/>
            <person name="Vilella A.J."/>
            <person name="Villasante A."/>
            <person name="Walenz B."/>
            <person name="Wang J."/>
            <person name="Wasserman M."/>
            <person name="Watts T."/>
            <person name="Wilson D."/>
            <person name="Wilson R.K."/>
            <person name="Wing R.A."/>
            <person name="Wolfner M.F."/>
            <person name="Wong A."/>
            <person name="Wong G.K."/>
            <person name="Wu C.I."/>
            <person name="Wu G."/>
            <person name="Yamamoto D."/>
            <person name="Yang H.P."/>
            <person name="Yang S.P."/>
            <person name="Yorke J.A."/>
            <person name="Yoshida K."/>
            <person name="Zdobnov E."/>
            <person name="Zhang P."/>
            <person name="Zhang Y."/>
            <person name="Zimin A.V."/>
            <person name="Baldwin J."/>
            <person name="Abdouelleil A."/>
            <person name="Abdulkadir J."/>
            <person name="Abebe A."/>
            <person name="Abera B."/>
            <person name="Abreu J."/>
            <person name="Acer S.C."/>
            <person name="Aftuck L."/>
            <person name="Alexander A."/>
            <person name="An P."/>
            <person name="Anderson E."/>
            <person name="Anderson S."/>
            <person name="Arachi H."/>
            <person name="Azer M."/>
            <person name="Bachantsang P."/>
            <person name="Barry A."/>
            <person name="Bayul T."/>
            <person name="Berlin A."/>
            <person name="Bessette D."/>
            <person name="Bloom T."/>
            <person name="Blye J."/>
            <person name="Boguslavskiy L."/>
            <person name="Bonnet C."/>
            <person name="Boukhgalter B."/>
            <person name="Bourzgui I."/>
            <person name="Brown A."/>
            <person name="Cahill P."/>
            <person name="Channer S."/>
            <person name="Cheshatsang Y."/>
            <person name="Chuda L."/>
            <person name="Citroen M."/>
            <person name="Collymore A."/>
            <person name="Cooke P."/>
            <person name="Costello M."/>
            <person name="D'Aco K."/>
            <person name="Daza R."/>
            <person name="De Haan G."/>
            <person name="DeGray S."/>
            <person name="DeMaso C."/>
            <person name="Dhargay N."/>
            <person name="Dooley K."/>
            <person name="Dooley E."/>
            <person name="Doricent M."/>
            <person name="Dorje P."/>
            <person name="Dorjee K."/>
            <person name="Dupes A."/>
            <person name="Elong R."/>
            <person name="Falk J."/>
            <person name="Farina A."/>
            <person name="Faro S."/>
            <person name="Ferguson D."/>
            <person name="Fisher S."/>
            <person name="Foley C.D."/>
            <person name="Franke A."/>
            <person name="Friedrich D."/>
            <person name="Gadbois L."/>
            <person name="Gearin G."/>
            <person name="Gearin C.R."/>
            <person name="Giannoukos G."/>
            <person name="Goode T."/>
            <person name="Graham J."/>
            <person name="Grandbois E."/>
            <person name="Grewal S."/>
            <person name="Gyaltsen K."/>
            <person name="Hafez N."/>
            <person name="Hagos B."/>
            <person name="Hall J."/>
            <person name="Henson C."/>
            <person name="Hollinger A."/>
            <person name="Honan T."/>
            <person name="Huard M.D."/>
            <person name="Hughes L."/>
            <person name="Hurhula B."/>
            <person name="Husby M.E."/>
            <person name="Kamat A."/>
            <person name="Kanga B."/>
            <person name="Kashin S."/>
            <person name="Khazanovich D."/>
            <person name="Kisner P."/>
            <person name="Lance K."/>
            <person name="Lara M."/>
            <person name="Lee W."/>
            <person name="Lennon N."/>
            <person name="Letendre F."/>
            <person name="LeVine R."/>
            <person name="Lipovsky A."/>
            <person name="Liu X."/>
            <person name="Liu J."/>
            <person name="Liu S."/>
            <person name="Lokyitsang T."/>
            <person name="Lokyitsang Y."/>
            <person name="Lubonja R."/>
            <person name="Lui A."/>
            <person name="MacDonald P."/>
            <person name="Magnisalis V."/>
            <person name="Maru K."/>
            <person name="Matthews C."/>
            <person name="McCusker W."/>
            <person name="McDonough S."/>
            <person name="Mehta T."/>
            <person name="Meldrim J."/>
            <person name="Meneus L."/>
            <person name="Mihai O."/>
            <person name="Mihalev A."/>
            <person name="Mihova T."/>
            <person name="Mittelman R."/>
            <person name="Mlenga V."/>
            <person name="Montmayeur A."/>
            <person name="Mulrain L."/>
            <person name="Navidi A."/>
            <person name="Naylor J."/>
            <person name="Negash T."/>
            <person name="Nguyen T."/>
            <person name="Nguyen N."/>
            <person name="Nicol R."/>
            <person name="Norbu C."/>
            <person name="Norbu N."/>
            <person name="Novod N."/>
            <person name="O'Neill B."/>
            <person name="Osman S."/>
            <person name="Markiewicz E."/>
            <person name="Oyono O.L."/>
            <person name="Patti C."/>
            <person name="Phunkhang P."/>
            <person name="Pierre F."/>
            <person name="Priest M."/>
            <person name="Raghuraman S."/>
            <person name="Rege F."/>
            <person name="Reyes R."/>
            <person name="Rise C."/>
            <person name="Rogov P."/>
            <person name="Ross K."/>
            <person name="Ryan E."/>
            <person name="Settipalli S."/>
            <person name="Shea T."/>
            <person name="Sherpa N."/>
            <person name="Shi L."/>
            <person name="Shih D."/>
            <person name="Sparrow T."/>
            <person name="Spaulding J."/>
            <person name="Stalker J."/>
            <person name="Stange-Thomann N."/>
            <person name="Stavropoulos S."/>
            <person name="Stone C."/>
            <person name="Strader C."/>
            <person name="Tesfaye S."/>
            <person name="Thomson T."/>
            <person name="Thoulutsang Y."/>
            <person name="Thoulutsang D."/>
            <person name="Topham K."/>
            <person name="Topping I."/>
            <person name="Tsamla T."/>
            <person name="Vassiliev H."/>
            <person name="Vo A."/>
            <person name="Wangchuk T."/>
            <person name="Wangdi T."/>
            <person name="Weiand M."/>
            <person name="Wilkinson J."/>
            <person name="Wilson A."/>
            <person name="Yadav S."/>
            <person name="Young G."/>
            <person name="Yu Q."/>
            <person name="Zembek L."/>
            <person name="Zhong D."/>
            <person name="Zimmer A."/>
            <person name="Zwirko Z."/>
            <person name="Jaffe D.B."/>
            <person name="Alvarez P."/>
            <person name="Brockman W."/>
            <person name="Butler J."/>
            <person name="Chin C."/>
            <person name="Gnerre S."/>
            <person name="Grabherr M."/>
            <person name="Kleber M."/>
            <person name="Mauceli E."/>
            <person name="MacCallum I."/>
        </authorList>
    </citation>
    <scope>NUCLEOTIDE SEQUENCE [LARGE SCALE GENOMIC DNA]</scope>
    <source>
        <strain evidence="2">Tucson 14030-0811.24</strain>
    </source>
</reference>
<name>A0A0Q9X0C1_DROWI</name>
<dbReference type="Proteomes" id="UP000007798">
    <property type="component" value="Unassembled WGS sequence"/>
</dbReference>
<proteinExistence type="predicted"/>
<dbReference type="EMBL" id="CH963857">
    <property type="protein sequence ID" value="KRF98422.1"/>
    <property type="molecule type" value="Genomic_DNA"/>
</dbReference>
<accession>A0A0Q9X0C1</accession>
<dbReference type="AlphaFoldDB" id="A0A0Q9X0C1"/>
<sequence>MNHTCPYNDDLILEKLTTEFLNYQLVTVLPVPEGQYALFTSWYAYGIKRAEVQFYVKIS</sequence>
<dbReference type="PANTHER" id="PTHR20898:SF0">
    <property type="entry name" value="DAEDALUS ON 3-RELATED"/>
    <property type="match status" value="1"/>
</dbReference>
<dbReference type="OrthoDB" id="7834078at2759"/>
<protein>
    <submittedName>
        <fullName evidence="1">Uncharacterized protein</fullName>
    </submittedName>
</protein>
<gene>
    <name evidence="1" type="primary">Dwil\GK19061</name>
    <name evidence="1" type="ORF">Dwil_GK19061</name>
</gene>
<organism evidence="1 2">
    <name type="scientific">Drosophila willistoni</name>
    <name type="common">Fruit fly</name>
    <dbReference type="NCBI Taxonomy" id="7260"/>
    <lineage>
        <taxon>Eukaryota</taxon>
        <taxon>Metazoa</taxon>
        <taxon>Ecdysozoa</taxon>
        <taxon>Arthropoda</taxon>
        <taxon>Hexapoda</taxon>
        <taxon>Insecta</taxon>
        <taxon>Pterygota</taxon>
        <taxon>Neoptera</taxon>
        <taxon>Endopterygota</taxon>
        <taxon>Diptera</taxon>
        <taxon>Brachycera</taxon>
        <taxon>Muscomorpha</taxon>
        <taxon>Ephydroidea</taxon>
        <taxon>Drosophilidae</taxon>
        <taxon>Drosophila</taxon>
        <taxon>Sophophora</taxon>
    </lineage>
</organism>